<dbReference type="PANTHER" id="PTHR12203">
    <property type="entry name" value="KDEL LYS-ASP-GLU-LEU CONTAINING - RELATED"/>
    <property type="match status" value="1"/>
</dbReference>
<feature type="domain" description="Glycosyl transferase CAP10" evidence="1">
    <location>
        <begin position="378"/>
        <end position="680"/>
    </location>
</feature>
<organism evidence="2 3">
    <name type="scientific">Kwoniella dendrophila CBS 6074</name>
    <dbReference type="NCBI Taxonomy" id="1295534"/>
    <lineage>
        <taxon>Eukaryota</taxon>
        <taxon>Fungi</taxon>
        <taxon>Dikarya</taxon>
        <taxon>Basidiomycota</taxon>
        <taxon>Agaricomycotina</taxon>
        <taxon>Tremellomycetes</taxon>
        <taxon>Tremellales</taxon>
        <taxon>Cryptococcaceae</taxon>
        <taxon>Kwoniella</taxon>
    </lineage>
</organism>
<accession>A0AAX4K7P4</accession>
<dbReference type="Pfam" id="PF05686">
    <property type="entry name" value="Glyco_transf_90"/>
    <property type="match status" value="1"/>
</dbReference>
<name>A0AAX4K7P4_9TREE</name>
<protein>
    <recommendedName>
        <fullName evidence="1">Glycosyl transferase CAP10 domain-containing protein</fullName>
    </recommendedName>
</protein>
<sequence>MFAIKTRSPSALTEEAFPTIDGLTLSPNDRHQIQLETYHRDPKKLAASSRIAKSPLSEQLSVFVEESDDTGKSKKPRAPTYYLLQLEVLRSWRKILGILGAAGAIILVLQILSAPVDPNAEWDSWSQEQKIKPSMRVNRKAAHKKMTKSGSSMLGDHKTVNGILKVNPDSAVHPIKLLVEEAQRTWNDKITRQSKTLRAAVDEYIRRYGQNPPKGFEKWWAYVVENNVPLPDEYDQIHRDLAPFYSVSPGKLNHRLEEASRSLNTFTLEVKNGEVNSYHSYDHRRVESGEERPKHQVALIQPIAHHLPDMKIVISVHDTPLNMISWQHRMELVNRDKQEGFIDDDVDPDAVNGYPWACPISSPLFNAARHIKTHERNGLTDIEGKSFISDLREYMNICNHPELMGQHGLLIGKNPPMQSPSPVISLSKTALHADILGVPTEQWVKGGPVPVWEDRKYDKVLWRGSNTAMHYDTTVNWRNSQRMRLNNLTNHAGIGQVVTLPPTSGKRTLGETASTRSWSSINEEQMDIAFTGKPLQCDERDGTCDQIGAEYAFSESRMNHQDALQYKYVVDVDGNAWSARFNRLLTSGSLIMKATIMPEWYSDRIQPWVHFVPLKLDFSDLYDVVAYFRPSPSNPYAEDVMASTIAAAGRQWALTHWRREDMTAYVFRLYLEWARLLAPNRKSMDFVYSAYMEITRA</sequence>
<dbReference type="RefSeq" id="XP_066079921.1">
    <property type="nucleotide sequence ID" value="XM_066223824.1"/>
</dbReference>
<dbReference type="EMBL" id="CP144108">
    <property type="protein sequence ID" value="WWC93159.1"/>
    <property type="molecule type" value="Genomic_DNA"/>
</dbReference>
<evidence type="ECO:0000259" key="1">
    <source>
        <dbReference type="SMART" id="SM00672"/>
    </source>
</evidence>
<evidence type="ECO:0000313" key="2">
    <source>
        <dbReference type="EMBL" id="WWC93159.1"/>
    </source>
</evidence>
<dbReference type="InterPro" id="IPR051091">
    <property type="entry name" value="O-Glucosyltr/Glycosyltrsf_90"/>
</dbReference>
<dbReference type="SMART" id="SM00672">
    <property type="entry name" value="CAP10"/>
    <property type="match status" value="1"/>
</dbReference>
<dbReference type="GeneID" id="91098795"/>
<reference evidence="2 3" key="1">
    <citation type="submission" date="2024-01" db="EMBL/GenBank/DDBJ databases">
        <title>Comparative genomics of Cryptococcus and Kwoniella reveals pathogenesis evolution and contrasting modes of karyotype evolution via chromosome fusion or intercentromeric recombination.</title>
        <authorList>
            <person name="Coelho M.A."/>
            <person name="David-Palma M."/>
            <person name="Shea T."/>
            <person name="Bowers K."/>
            <person name="McGinley-Smith S."/>
            <person name="Mohammad A.W."/>
            <person name="Gnirke A."/>
            <person name="Yurkov A.M."/>
            <person name="Nowrousian M."/>
            <person name="Sun S."/>
            <person name="Cuomo C.A."/>
            <person name="Heitman J."/>
        </authorList>
    </citation>
    <scope>NUCLEOTIDE SEQUENCE [LARGE SCALE GENOMIC DNA]</scope>
    <source>
        <strain evidence="2 3">CBS 6074</strain>
    </source>
</reference>
<dbReference type="Proteomes" id="UP001355207">
    <property type="component" value="Chromosome 11"/>
</dbReference>
<evidence type="ECO:0000313" key="3">
    <source>
        <dbReference type="Proteomes" id="UP001355207"/>
    </source>
</evidence>
<dbReference type="AlphaFoldDB" id="A0AAX4K7P4"/>
<keyword evidence="3" id="KW-1185">Reference proteome</keyword>
<dbReference type="InterPro" id="IPR006598">
    <property type="entry name" value="CAP10"/>
</dbReference>
<gene>
    <name evidence="2" type="ORF">L201_008127</name>
</gene>
<proteinExistence type="predicted"/>
<dbReference type="PANTHER" id="PTHR12203:SF118">
    <property type="entry name" value="BETA-1,2-XYLOSYLTRANSFERASE 1"/>
    <property type="match status" value="1"/>
</dbReference>